<gene>
    <name evidence="2" type="ORF">niasHS_017848</name>
</gene>
<dbReference type="EMBL" id="JBICCN010000373">
    <property type="protein sequence ID" value="KAL3072874.1"/>
    <property type="molecule type" value="Genomic_DNA"/>
</dbReference>
<dbReference type="Proteomes" id="UP001620645">
    <property type="component" value="Unassembled WGS sequence"/>
</dbReference>
<dbReference type="AlphaFoldDB" id="A0ABD2HX01"/>
<accession>A0ABD2HX01</accession>
<keyword evidence="3" id="KW-1185">Reference proteome</keyword>
<organism evidence="2 3">
    <name type="scientific">Heterodera schachtii</name>
    <name type="common">Sugarbeet cyst nematode worm</name>
    <name type="synonym">Tylenchus schachtii</name>
    <dbReference type="NCBI Taxonomy" id="97005"/>
    <lineage>
        <taxon>Eukaryota</taxon>
        <taxon>Metazoa</taxon>
        <taxon>Ecdysozoa</taxon>
        <taxon>Nematoda</taxon>
        <taxon>Chromadorea</taxon>
        <taxon>Rhabditida</taxon>
        <taxon>Tylenchina</taxon>
        <taxon>Tylenchomorpha</taxon>
        <taxon>Tylenchoidea</taxon>
        <taxon>Heteroderidae</taxon>
        <taxon>Heteroderinae</taxon>
        <taxon>Heterodera</taxon>
    </lineage>
</organism>
<evidence type="ECO:0000313" key="3">
    <source>
        <dbReference type="Proteomes" id="UP001620645"/>
    </source>
</evidence>
<sequence length="377" mass="42431">MIDCPSIFAASAEITRQMTTKRQIIRVTPRRTFSLQIWYASSNWNNANFNENIHQQNARGSTDSVSIRLIDEILEIFVPPNTYAPKRTPSQPPLIPYGLNQVLPATSKSHDEATAEETPVNFAGSERRFQPPKSHFSYEKGPTDQPPPPWANLAREMLGLFRPLETTTATPSTTTTEASILDRFMPKIPNIFNSFVGGRTTMATTTAATPPTLFPFLSFFTEKPTTTKAAPMPWLSFLRQEQQPKRVDTRANPILEPLSQFFGVEKKAVEEGRAQIDTGGPNNFDRFVVREKMAPDNPFLGFVGGGKWNERGIKWEDGNIRLVNKNGNSLLGSETGVNDRSVDIPLMRWLDMANNFASSYHAQQEDRIRRWNGPLTE</sequence>
<evidence type="ECO:0000256" key="1">
    <source>
        <dbReference type="SAM" id="MobiDB-lite"/>
    </source>
</evidence>
<feature type="region of interest" description="Disordered" evidence="1">
    <location>
        <begin position="107"/>
        <end position="146"/>
    </location>
</feature>
<evidence type="ECO:0000313" key="2">
    <source>
        <dbReference type="EMBL" id="KAL3072874.1"/>
    </source>
</evidence>
<proteinExistence type="predicted"/>
<protein>
    <submittedName>
        <fullName evidence="2">Uncharacterized protein</fullName>
    </submittedName>
</protein>
<name>A0ABD2HX01_HETSC</name>
<comment type="caution">
    <text evidence="2">The sequence shown here is derived from an EMBL/GenBank/DDBJ whole genome shotgun (WGS) entry which is preliminary data.</text>
</comment>
<reference evidence="2 3" key="1">
    <citation type="submission" date="2024-10" db="EMBL/GenBank/DDBJ databases">
        <authorList>
            <person name="Kim D."/>
        </authorList>
    </citation>
    <scope>NUCLEOTIDE SEQUENCE [LARGE SCALE GENOMIC DNA]</scope>
    <source>
        <strain evidence="2">Taebaek</strain>
    </source>
</reference>